<feature type="domain" description="Disease resistance protein winged helix" evidence="12">
    <location>
        <begin position="1001"/>
        <end position="1071"/>
    </location>
</feature>
<dbReference type="InterPro" id="IPR058922">
    <property type="entry name" value="WHD_DRP"/>
</dbReference>
<keyword evidence="7" id="KW-0677">Repeat</keyword>
<evidence type="ECO:0000256" key="8">
    <source>
        <dbReference type="ARBA" id="ARBA00022741"/>
    </source>
</evidence>
<evidence type="ECO:0000256" key="4">
    <source>
        <dbReference type="ARBA" id="ARBA00022490"/>
    </source>
</evidence>
<sequence>MMASSCDRLDSALNYLTEQLERKQFMLLYHQHSRTRKLLARARRLIKLNSGEVEDKTLYNSLSQCIYQLENDWQFLRTFLICIPYWTDADKVVQNLSFLITKIEAAAAEIAKDISAACEMEYVTKRPSKMIEILRNSLEKIQVLKPEIGEVHHQYCLLGKEFVLQSSSLPDSLLKKFVFSLKSHIKAILDRVDRHLQGQLKGFEERLDYFELFFVRVEKGFADALLPRSIIDNFLSYVANVSIRLANQSCFYWFGQLNRNEERSAIIGLLEMQQEIDPTTPEFLEVILELLRAINRISSSQAMDKVDAFLKYLLKGVGPFDVAEQLKFLLAFVINEPEESTEDVQSCLTDTKAVIREAGFAIGAFHRLRGYPGFAPYLEGLAKVRLLKGKIWLLKVEISLKGQLNGSTILLKDQIKDLNDGMKNLQSFSEGLPEEKTEQGKQTLKIIETAARELASLSSSCHVQEISGDKVRKSLFVLLLKVLLFKANSFFEGILDDSSRLMDLEKDRIEALHEGLKLLIKFIDSQREENADYVEYNYKQIETVARKIIFLYYSCLTNKITEEMMDLWLSDLLAKIKLAKVGLGEIYPLVQKSNVPEINGLGCIDFILINLKNLQNYRPDSIEKVKHQILEIQENLEFLRNLLGSTVEKNTQHQELKDLGKSVTEVAYRVEYIIDSIEGGIGDHWQHLLWLDEILEDIRHIKVQAGRSYQEKVYDGELHKINKISSHRIPQAISREMDEVLIGLNDQEEVIIDRLLGGSSQQDVVSIVGMPGIGKTTLAKKVYNDARVTYHFHTRAWCCVSQVYSKRELLHEILSNISGLTDNIHQMTDEDLDLELYQQLKRRRYLIVMDDLWSNGAWDDLERSFPNDRNGSRILITSRIHDVALKAKPNNDPHPLRLLTDDESWRLLQLKLFHKEGCPEELFEVGKKIAENCKGLPLGVIAVAGLLERMEKKQDLWEQIVESLSSRIIDDPQTRCNDILQLSYNHLPENLKACFLYFGAFLEDKDIPVCKLIWLWIAEGFVRQTENKSLEDLGEDYLKDLIGRSLVMVSKRRSIGGVKACRVHDLLRDLCLLKSKEENFLQPITRYDEPYATFDGLGNSLDFDHHYPLESVTYERHRLCICLERRHFIKSMPSGPGTRSLLFFAATDSYPRRPYEITFICQNFKLLRVLDLQSINMGMLFPTGIELLVQLRYLAISGGIDFVPSLIANLWKLETFLVKGLKDKVALPNTVWSMTRLRHVHVKSYVVFNMEDENLGHSTQLNNLLTFSSPTLSCGENTEKILRRLPNLQKLKCIFVESWDSSMNCNQFPRLDILTHLDSLNVLYSGRTLSPGEFNFPENLKKLTLTNFRLPWSHISTIGRLQNLEVLKLHSRAFEGRRWDMKEGEFLKLKFLKLDNLNLVHWNADSDHLPNLHQLVLRRCKDLEEVPSSFDEIPTLQMIEVQECGQSLEESVKKIEEGIEGLKVLINHSDIYFRSSI</sequence>
<dbReference type="Gene3D" id="3.40.50.300">
    <property type="entry name" value="P-loop containing nucleotide triphosphate hydrolases"/>
    <property type="match status" value="1"/>
</dbReference>
<dbReference type="InterPro" id="IPR038005">
    <property type="entry name" value="RX-like_CC"/>
</dbReference>
<evidence type="ECO:0000256" key="1">
    <source>
        <dbReference type="ARBA" id="ARBA00002074"/>
    </source>
</evidence>
<evidence type="ECO:0000259" key="11">
    <source>
        <dbReference type="Pfam" id="PF00931"/>
    </source>
</evidence>
<evidence type="ECO:0000259" key="12">
    <source>
        <dbReference type="Pfam" id="PF23559"/>
    </source>
</evidence>
<dbReference type="SUPFAM" id="SSF52540">
    <property type="entry name" value="P-loop containing nucleoside triphosphate hydrolases"/>
    <property type="match status" value="1"/>
</dbReference>
<dbReference type="InterPro" id="IPR036388">
    <property type="entry name" value="WH-like_DNA-bd_sf"/>
</dbReference>
<reference evidence="13 14" key="1">
    <citation type="submission" date="2024-11" db="EMBL/GenBank/DDBJ databases">
        <title>A near-complete genome assembly of Cinchona calisaya.</title>
        <authorList>
            <person name="Lian D.C."/>
            <person name="Zhao X.W."/>
            <person name="Wei L."/>
        </authorList>
    </citation>
    <scope>NUCLEOTIDE SEQUENCE [LARGE SCALE GENOMIC DNA]</scope>
    <source>
        <tissue evidence="13">Nenye</tissue>
    </source>
</reference>
<keyword evidence="4" id="KW-0963">Cytoplasm</keyword>
<evidence type="ECO:0000313" key="14">
    <source>
        <dbReference type="Proteomes" id="UP001630127"/>
    </source>
</evidence>
<organism evidence="13 14">
    <name type="scientific">Cinchona calisaya</name>
    <dbReference type="NCBI Taxonomy" id="153742"/>
    <lineage>
        <taxon>Eukaryota</taxon>
        <taxon>Viridiplantae</taxon>
        <taxon>Streptophyta</taxon>
        <taxon>Embryophyta</taxon>
        <taxon>Tracheophyta</taxon>
        <taxon>Spermatophyta</taxon>
        <taxon>Magnoliopsida</taxon>
        <taxon>eudicotyledons</taxon>
        <taxon>Gunneridae</taxon>
        <taxon>Pentapetalae</taxon>
        <taxon>asterids</taxon>
        <taxon>lamiids</taxon>
        <taxon>Gentianales</taxon>
        <taxon>Rubiaceae</taxon>
        <taxon>Cinchonoideae</taxon>
        <taxon>Cinchoneae</taxon>
        <taxon>Cinchona</taxon>
    </lineage>
</organism>
<dbReference type="PANTHER" id="PTHR23155:SF1152">
    <property type="entry name" value="AAA+ ATPASE DOMAIN-CONTAINING PROTEIN"/>
    <property type="match status" value="1"/>
</dbReference>
<dbReference type="GO" id="GO:0051607">
    <property type="term" value="P:defense response to virus"/>
    <property type="evidence" value="ECO:0007669"/>
    <property type="project" value="UniProtKB-ARBA"/>
</dbReference>
<keyword evidence="5" id="KW-0433">Leucine-rich repeat</keyword>
<dbReference type="GO" id="GO:0005737">
    <property type="term" value="C:cytoplasm"/>
    <property type="evidence" value="ECO:0007669"/>
    <property type="project" value="UniProtKB-SubCell"/>
</dbReference>
<feature type="domain" description="NB-ARC" evidence="11">
    <location>
        <begin position="748"/>
        <end position="916"/>
    </location>
</feature>
<dbReference type="GO" id="GO:0009626">
    <property type="term" value="P:plant-type hypersensitive response"/>
    <property type="evidence" value="ECO:0007669"/>
    <property type="project" value="UniProtKB-KW"/>
</dbReference>
<dbReference type="InterPro" id="IPR032675">
    <property type="entry name" value="LRR_dom_sf"/>
</dbReference>
<comment type="function">
    <text evidence="1">Confers resistance to late blight (Phytophthora infestans) races carrying the avirulence gene Avr1. Resistance proteins guard the plant against pathogens that contain an appropriate avirulence protein via an indirect interaction with this avirulence protein. That triggers a defense system including the hypersensitive response, which restricts the pathogen growth.</text>
</comment>
<dbReference type="SUPFAM" id="SSF52058">
    <property type="entry name" value="L domain-like"/>
    <property type="match status" value="1"/>
</dbReference>
<evidence type="ECO:0000256" key="9">
    <source>
        <dbReference type="ARBA" id="ARBA00022821"/>
    </source>
</evidence>
<dbReference type="GO" id="GO:0005524">
    <property type="term" value="F:ATP binding"/>
    <property type="evidence" value="ECO:0007669"/>
    <property type="project" value="UniProtKB-KW"/>
</dbReference>
<dbReference type="InterPro" id="IPR002182">
    <property type="entry name" value="NB-ARC"/>
</dbReference>
<comment type="caution">
    <text evidence="13">The sequence shown here is derived from an EMBL/GenBank/DDBJ whole genome shotgun (WGS) entry which is preliminary data.</text>
</comment>
<keyword evidence="9" id="KW-0611">Plant defense</keyword>
<keyword evidence="8" id="KW-0547">Nucleotide-binding</keyword>
<dbReference type="FunFam" id="3.40.50.300:FF:001091">
    <property type="entry name" value="Probable disease resistance protein At1g61300"/>
    <property type="match status" value="1"/>
</dbReference>
<evidence type="ECO:0000256" key="3">
    <source>
        <dbReference type="ARBA" id="ARBA00008894"/>
    </source>
</evidence>
<dbReference type="CDD" id="cd14798">
    <property type="entry name" value="RX-CC_like"/>
    <property type="match status" value="1"/>
</dbReference>
<comment type="subcellular location">
    <subcellularLocation>
        <location evidence="2">Cytoplasm</location>
    </subcellularLocation>
</comment>
<dbReference type="FunFam" id="1.10.10.10:FF:000322">
    <property type="entry name" value="Probable disease resistance protein At1g63360"/>
    <property type="match status" value="1"/>
</dbReference>
<protein>
    <submittedName>
        <fullName evidence="13">Uncharacterized protein</fullName>
    </submittedName>
</protein>
<dbReference type="Gene3D" id="3.80.10.10">
    <property type="entry name" value="Ribonuclease Inhibitor"/>
    <property type="match status" value="1"/>
</dbReference>
<accession>A0ABD2ZK99</accession>
<keyword evidence="6" id="KW-0381">Hypersensitive response</keyword>
<dbReference type="InterPro" id="IPR044974">
    <property type="entry name" value="Disease_R_plants"/>
</dbReference>
<dbReference type="Gene3D" id="1.10.10.10">
    <property type="entry name" value="Winged helix-like DNA-binding domain superfamily/Winged helix DNA-binding domain"/>
    <property type="match status" value="1"/>
</dbReference>
<dbReference type="EMBL" id="JBJUIK010000009">
    <property type="protein sequence ID" value="KAL3518755.1"/>
    <property type="molecule type" value="Genomic_DNA"/>
</dbReference>
<comment type="similarity">
    <text evidence="3">Belongs to the disease resistance NB-LRR family.</text>
</comment>
<evidence type="ECO:0000256" key="10">
    <source>
        <dbReference type="ARBA" id="ARBA00022840"/>
    </source>
</evidence>
<dbReference type="Pfam" id="PF00931">
    <property type="entry name" value="NB-ARC"/>
    <property type="match status" value="1"/>
</dbReference>
<dbReference type="PRINTS" id="PR00364">
    <property type="entry name" value="DISEASERSIST"/>
</dbReference>
<gene>
    <name evidence="13" type="ORF">ACH5RR_021344</name>
</gene>
<evidence type="ECO:0000256" key="2">
    <source>
        <dbReference type="ARBA" id="ARBA00004496"/>
    </source>
</evidence>
<keyword evidence="14" id="KW-1185">Reference proteome</keyword>
<dbReference type="Pfam" id="PF23559">
    <property type="entry name" value="WHD_DRP"/>
    <property type="match status" value="1"/>
</dbReference>
<dbReference type="InterPro" id="IPR042197">
    <property type="entry name" value="Apaf_helical"/>
</dbReference>
<evidence type="ECO:0000256" key="6">
    <source>
        <dbReference type="ARBA" id="ARBA00022667"/>
    </source>
</evidence>
<keyword evidence="10" id="KW-0067">ATP-binding</keyword>
<proteinExistence type="inferred from homology"/>
<name>A0ABD2ZK99_9GENT</name>
<dbReference type="InterPro" id="IPR027417">
    <property type="entry name" value="P-loop_NTPase"/>
</dbReference>
<dbReference type="Proteomes" id="UP001630127">
    <property type="component" value="Unassembled WGS sequence"/>
</dbReference>
<evidence type="ECO:0000256" key="7">
    <source>
        <dbReference type="ARBA" id="ARBA00022737"/>
    </source>
</evidence>
<evidence type="ECO:0000313" key="13">
    <source>
        <dbReference type="EMBL" id="KAL3518755.1"/>
    </source>
</evidence>
<evidence type="ECO:0000256" key="5">
    <source>
        <dbReference type="ARBA" id="ARBA00022614"/>
    </source>
</evidence>
<dbReference type="PANTHER" id="PTHR23155">
    <property type="entry name" value="DISEASE RESISTANCE PROTEIN RP"/>
    <property type="match status" value="1"/>
</dbReference>
<dbReference type="Gene3D" id="1.10.8.430">
    <property type="entry name" value="Helical domain of apoptotic protease-activating factors"/>
    <property type="match status" value="1"/>
</dbReference>